<comment type="subunit">
    <text evidence="3">Interacts with RIP1.</text>
</comment>
<name>A0ABR3W9U2_9PEZI</name>
<evidence type="ECO:0000256" key="2">
    <source>
        <dbReference type="ARBA" id="ARBA00009949"/>
    </source>
</evidence>
<evidence type="ECO:0000256" key="7">
    <source>
        <dbReference type="ARBA" id="ARBA00023186"/>
    </source>
</evidence>
<evidence type="ECO:0000313" key="9">
    <source>
        <dbReference type="EMBL" id="KAL1856857.1"/>
    </source>
</evidence>
<accession>A0ABR3W9U2</accession>
<proteinExistence type="inferred from homology"/>
<keyword evidence="5" id="KW-0809">Transit peptide</keyword>
<comment type="caution">
    <text evidence="9">The sequence shown here is derived from an EMBL/GenBank/DDBJ whole genome shotgun (WGS) entry which is preliminary data.</text>
</comment>
<protein>
    <recommendedName>
        <fullName evidence="4">Mitochondrial zinc maintenance protein 1, mitochondrial</fullName>
    </recommendedName>
</protein>
<dbReference type="CDD" id="cd20267">
    <property type="entry name" value="Complex1_LYR_LYRM7"/>
    <property type="match status" value="1"/>
</dbReference>
<keyword evidence="6" id="KW-0496">Mitochondrion</keyword>
<evidence type="ECO:0000256" key="4">
    <source>
        <dbReference type="ARBA" id="ARBA00015108"/>
    </source>
</evidence>
<comment type="similarity">
    <text evidence="2">Belongs to the complex I LYR family. MZM1 subfamily.</text>
</comment>
<dbReference type="InterPro" id="IPR045298">
    <property type="entry name" value="Complex1_LYR_LYRM7"/>
</dbReference>
<keyword evidence="7" id="KW-0143">Chaperone</keyword>
<sequence length="130" mass="14254">MALQAYRNLLRASRLTFAGDERLLTNARQSIRAGFREKAGLAPSDPAVAPAVQQAEQIAEMLRTNVVQGRDEGDGRFMETLYNADWLGVVQSYGYMSIPSGATMIRLRRRMGKLSRLGPGAAQVETLVAI</sequence>
<evidence type="ECO:0000256" key="6">
    <source>
        <dbReference type="ARBA" id="ARBA00023128"/>
    </source>
</evidence>
<evidence type="ECO:0000256" key="1">
    <source>
        <dbReference type="ARBA" id="ARBA00004305"/>
    </source>
</evidence>
<evidence type="ECO:0000256" key="5">
    <source>
        <dbReference type="ARBA" id="ARBA00022946"/>
    </source>
</evidence>
<dbReference type="InterPro" id="IPR050435">
    <property type="entry name" value="MZM1/LYRM7"/>
</dbReference>
<dbReference type="Proteomes" id="UP001583177">
    <property type="component" value="Unassembled WGS sequence"/>
</dbReference>
<organism evidence="9 10">
    <name type="scientific">Diaporthe australafricana</name>
    <dbReference type="NCBI Taxonomy" id="127596"/>
    <lineage>
        <taxon>Eukaryota</taxon>
        <taxon>Fungi</taxon>
        <taxon>Dikarya</taxon>
        <taxon>Ascomycota</taxon>
        <taxon>Pezizomycotina</taxon>
        <taxon>Sordariomycetes</taxon>
        <taxon>Sordariomycetidae</taxon>
        <taxon>Diaporthales</taxon>
        <taxon>Diaporthaceae</taxon>
        <taxon>Diaporthe</taxon>
    </lineage>
</organism>
<dbReference type="PANTHER" id="PTHR46749:SF1">
    <property type="entry name" value="COMPLEX III ASSEMBLY FACTOR LYRM7"/>
    <property type="match status" value="1"/>
</dbReference>
<evidence type="ECO:0000256" key="8">
    <source>
        <dbReference type="ARBA" id="ARBA00025268"/>
    </source>
</evidence>
<comment type="function">
    <text evidence="8">Assembly factor required for Rieske Fe-S protein RIP1 incorporation into the cytochrome b-c1 (CIII) complex. Functions as a chaperone, binding to this subunit within the mitochondrial matrix and stabilizing it prior to its translocation and insertion into the late CIII dimeric intermediate within the mitochondrial inner membrane. Modulates the mitochondrial matrix zinc pool.</text>
</comment>
<dbReference type="EMBL" id="JAWRVE010000119">
    <property type="protein sequence ID" value="KAL1856857.1"/>
    <property type="molecule type" value="Genomic_DNA"/>
</dbReference>
<reference evidence="9 10" key="1">
    <citation type="journal article" date="2024" name="IMA Fungus">
        <title>IMA Genome - F19 : A genome assembly and annotation guide to empower mycologists, including annotated draft genome sequences of Ceratocystis pirilliformis, Diaporthe australafricana, Fusarium ophioides, Paecilomyces lecythidis, and Sporothrix stenoceras.</title>
        <authorList>
            <person name="Aylward J."/>
            <person name="Wilson A.M."/>
            <person name="Visagie C.M."/>
            <person name="Spraker J."/>
            <person name="Barnes I."/>
            <person name="Buitendag C."/>
            <person name="Ceriani C."/>
            <person name="Del Mar Angel L."/>
            <person name="du Plessis D."/>
            <person name="Fuchs T."/>
            <person name="Gasser K."/>
            <person name="Kramer D."/>
            <person name="Li W."/>
            <person name="Munsamy K."/>
            <person name="Piso A."/>
            <person name="Price J.L."/>
            <person name="Sonnekus B."/>
            <person name="Thomas C."/>
            <person name="van der Nest A."/>
            <person name="van Dijk A."/>
            <person name="van Heerden A."/>
            <person name="van Vuuren N."/>
            <person name="Yilmaz N."/>
            <person name="Duong T.A."/>
            <person name="van der Merwe N.A."/>
            <person name="Wingfield M.J."/>
            <person name="Wingfield B.D."/>
        </authorList>
    </citation>
    <scope>NUCLEOTIDE SEQUENCE [LARGE SCALE GENOMIC DNA]</scope>
    <source>
        <strain evidence="9 10">CMW 18300</strain>
    </source>
</reference>
<evidence type="ECO:0000313" key="10">
    <source>
        <dbReference type="Proteomes" id="UP001583177"/>
    </source>
</evidence>
<gene>
    <name evidence="9" type="primary">MZM1</name>
    <name evidence="9" type="ORF">Daus18300_010620</name>
</gene>
<keyword evidence="10" id="KW-1185">Reference proteome</keyword>
<evidence type="ECO:0000256" key="3">
    <source>
        <dbReference type="ARBA" id="ARBA00011589"/>
    </source>
</evidence>
<dbReference type="PANTHER" id="PTHR46749">
    <property type="entry name" value="COMPLEX III ASSEMBLY FACTOR LYRM7"/>
    <property type="match status" value="1"/>
</dbReference>
<comment type="subcellular location">
    <subcellularLocation>
        <location evidence="1">Mitochondrion matrix</location>
    </subcellularLocation>
</comment>